<evidence type="ECO:0000256" key="6">
    <source>
        <dbReference type="SAM" id="Coils"/>
    </source>
</evidence>
<organism evidence="9 10">
    <name type="scientific">Syphacia muris</name>
    <dbReference type="NCBI Taxonomy" id="451379"/>
    <lineage>
        <taxon>Eukaryota</taxon>
        <taxon>Metazoa</taxon>
        <taxon>Ecdysozoa</taxon>
        <taxon>Nematoda</taxon>
        <taxon>Chromadorea</taxon>
        <taxon>Rhabditida</taxon>
        <taxon>Spirurina</taxon>
        <taxon>Oxyuridomorpha</taxon>
        <taxon>Oxyuroidea</taxon>
        <taxon>Oxyuridae</taxon>
        <taxon>Syphacia</taxon>
    </lineage>
</organism>
<dbReference type="InterPro" id="IPR036638">
    <property type="entry name" value="HLH_DNA-bd_sf"/>
</dbReference>
<evidence type="ECO:0000256" key="5">
    <source>
        <dbReference type="ARBA" id="ARBA00023242"/>
    </source>
</evidence>
<dbReference type="Proteomes" id="UP000046393">
    <property type="component" value="Unplaced"/>
</dbReference>
<dbReference type="Pfam" id="PF00010">
    <property type="entry name" value="HLH"/>
    <property type="match status" value="1"/>
</dbReference>
<dbReference type="Gene3D" id="4.10.280.10">
    <property type="entry name" value="Helix-loop-helix DNA-binding domain"/>
    <property type="match status" value="1"/>
</dbReference>
<dbReference type="GO" id="GO:0000978">
    <property type="term" value="F:RNA polymerase II cis-regulatory region sequence-specific DNA binding"/>
    <property type="evidence" value="ECO:0007669"/>
    <property type="project" value="TreeGrafter"/>
</dbReference>
<keyword evidence="9" id="KW-1185">Reference proteome</keyword>
<protein>
    <submittedName>
        <fullName evidence="10">BHLH domain-containing protein</fullName>
    </submittedName>
</protein>
<keyword evidence="3" id="KW-0238">DNA-binding</keyword>
<evidence type="ECO:0000256" key="7">
    <source>
        <dbReference type="SAM" id="MobiDB-lite"/>
    </source>
</evidence>
<dbReference type="GO" id="GO:0046983">
    <property type="term" value="F:protein dimerization activity"/>
    <property type="evidence" value="ECO:0007669"/>
    <property type="project" value="InterPro"/>
</dbReference>
<dbReference type="AlphaFoldDB" id="A0A158R4M5"/>
<comment type="subcellular location">
    <subcellularLocation>
        <location evidence="1">Nucleus</location>
    </subcellularLocation>
</comment>
<sequence>MVKSESADEESMLSSDKVSGNEEEDEFCQWSHPQRRASSSCRTAEEETQHSSATCILASNDEQAGRRMRRQIANCNERRRMQSINAGFQSLRSLLPKRDGEKMSKAAILQHTAELIQTLQAEKNRLLEEKEAAIQSRKRRLEDEEARDRGIVDELTLALERERRLRQLYEQQLRERRPASPLLSSLTVAANHPSSIGTSSIESSVLGPQAEISGLIHHPLLALNGFVGTAPYLVRPHSGFPSSASLSVDRNMSGSCNSALSTPATVTATRSPATQQQQSTTQANVDTVSRTPVM</sequence>
<dbReference type="PROSITE" id="PS50888">
    <property type="entry name" value="BHLH"/>
    <property type="match status" value="1"/>
</dbReference>
<dbReference type="GO" id="GO:0005634">
    <property type="term" value="C:nucleus"/>
    <property type="evidence" value="ECO:0007669"/>
    <property type="project" value="UniProtKB-SubCell"/>
</dbReference>
<keyword evidence="6" id="KW-0175">Coiled coil</keyword>
<feature type="coiled-coil region" evidence="6">
    <location>
        <begin position="109"/>
        <end position="172"/>
    </location>
</feature>
<feature type="domain" description="BHLH" evidence="8">
    <location>
        <begin position="68"/>
        <end position="119"/>
    </location>
</feature>
<evidence type="ECO:0000256" key="2">
    <source>
        <dbReference type="ARBA" id="ARBA00023015"/>
    </source>
</evidence>
<dbReference type="SMART" id="SM00353">
    <property type="entry name" value="HLH"/>
    <property type="match status" value="1"/>
</dbReference>
<evidence type="ECO:0000256" key="1">
    <source>
        <dbReference type="ARBA" id="ARBA00004123"/>
    </source>
</evidence>
<feature type="region of interest" description="Disordered" evidence="7">
    <location>
        <begin position="1"/>
        <end position="63"/>
    </location>
</feature>
<dbReference type="InterPro" id="IPR011598">
    <property type="entry name" value="bHLH_dom"/>
</dbReference>
<proteinExistence type="predicted"/>
<feature type="compositionally biased region" description="Polar residues" evidence="7">
    <location>
        <begin position="244"/>
        <end position="266"/>
    </location>
</feature>
<keyword evidence="2" id="KW-0805">Transcription regulation</keyword>
<evidence type="ECO:0000256" key="3">
    <source>
        <dbReference type="ARBA" id="ARBA00023125"/>
    </source>
</evidence>
<dbReference type="PANTHER" id="PTHR15741">
    <property type="entry name" value="BASIC HELIX-LOOP-HELIX ZIP TRANSCRIPTION FACTOR"/>
    <property type="match status" value="1"/>
</dbReference>
<feature type="region of interest" description="Disordered" evidence="7">
    <location>
        <begin position="244"/>
        <end position="294"/>
    </location>
</feature>
<evidence type="ECO:0000313" key="9">
    <source>
        <dbReference type="Proteomes" id="UP000046393"/>
    </source>
</evidence>
<keyword evidence="5" id="KW-0539">Nucleus</keyword>
<evidence type="ECO:0000313" key="10">
    <source>
        <dbReference type="WBParaSite" id="SMUV_0000381601-mRNA-1"/>
    </source>
</evidence>
<dbReference type="STRING" id="451379.A0A158R4M5"/>
<feature type="compositionally biased region" description="Low complexity" evidence="7">
    <location>
        <begin position="267"/>
        <end position="283"/>
    </location>
</feature>
<evidence type="ECO:0000259" key="8">
    <source>
        <dbReference type="PROSITE" id="PS50888"/>
    </source>
</evidence>
<dbReference type="GO" id="GO:0000981">
    <property type="term" value="F:DNA-binding transcription factor activity, RNA polymerase II-specific"/>
    <property type="evidence" value="ECO:0007669"/>
    <property type="project" value="TreeGrafter"/>
</dbReference>
<accession>A0A158R4M5</accession>
<evidence type="ECO:0000256" key="4">
    <source>
        <dbReference type="ARBA" id="ARBA00023163"/>
    </source>
</evidence>
<dbReference type="CDD" id="cd11419">
    <property type="entry name" value="bHLHzip_TFAP4"/>
    <property type="match status" value="1"/>
</dbReference>
<dbReference type="SUPFAM" id="SSF47459">
    <property type="entry name" value="HLH, helix-loop-helix DNA-binding domain"/>
    <property type="match status" value="1"/>
</dbReference>
<dbReference type="WBParaSite" id="SMUV_0000381601-mRNA-1">
    <property type="protein sequence ID" value="SMUV_0000381601-mRNA-1"/>
    <property type="gene ID" value="SMUV_0000381601"/>
</dbReference>
<name>A0A158R4M5_9BILA</name>
<dbReference type="PANTHER" id="PTHR15741:SF27">
    <property type="entry name" value="TRANSCRIPTION FACTOR AP-4"/>
    <property type="match status" value="1"/>
</dbReference>
<feature type="compositionally biased region" description="Polar residues" evidence="7">
    <location>
        <begin position="284"/>
        <end position="294"/>
    </location>
</feature>
<reference evidence="10" key="1">
    <citation type="submission" date="2016-04" db="UniProtKB">
        <authorList>
            <consortium name="WormBaseParasite"/>
        </authorList>
    </citation>
    <scope>IDENTIFICATION</scope>
</reference>
<keyword evidence="4" id="KW-0804">Transcription</keyword>
<dbReference type="InterPro" id="IPR052207">
    <property type="entry name" value="Max-like/E-box_TFs"/>
</dbReference>